<organism evidence="2 3">
    <name type="scientific">Nocardioides faecalis</name>
    <dbReference type="NCBI Taxonomy" id="2803858"/>
    <lineage>
        <taxon>Bacteria</taxon>
        <taxon>Bacillati</taxon>
        <taxon>Actinomycetota</taxon>
        <taxon>Actinomycetes</taxon>
        <taxon>Propionibacteriales</taxon>
        <taxon>Nocardioidaceae</taxon>
        <taxon>Nocardioides</taxon>
    </lineage>
</organism>
<comment type="caution">
    <text evidence="2">The sequence shown here is derived from an EMBL/GenBank/DDBJ whole genome shotgun (WGS) entry which is preliminary data.</text>
</comment>
<dbReference type="RefSeq" id="WP_205292501.1">
    <property type="nucleotide sequence ID" value="NZ_CP074406.1"/>
</dbReference>
<dbReference type="InterPro" id="IPR004360">
    <property type="entry name" value="Glyas_Fos-R_dOase_dom"/>
</dbReference>
<dbReference type="EMBL" id="JAERTX010000014">
    <property type="protein sequence ID" value="MBM9461185.1"/>
    <property type="molecule type" value="Genomic_DNA"/>
</dbReference>
<dbReference type="InterPro" id="IPR037523">
    <property type="entry name" value="VOC_core"/>
</dbReference>
<keyword evidence="3" id="KW-1185">Reference proteome</keyword>
<dbReference type="InterPro" id="IPR029068">
    <property type="entry name" value="Glyas_Bleomycin-R_OHBP_Dase"/>
</dbReference>
<evidence type="ECO:0000313" key="3">
    <source>
        <dbReference type="Proteomes" id="UP000663791"/>
    </source>
</evidence>
<accession>A0A939BZL9</accession>
<reference evidence="2" key="1">
    <citation type="submission" date="2021-01" db="EMBL/GenBank/DDBJ databases">
        <title>Novel species in genus Nocardioides.</title>
        <authorList>
            <person name="Zhang G."/>
        </authorList>
    </citation>
    <scope>NUCLEOTIDE SEQUENCE</scope>
    <source>
        <strain evidence="2">Zg-536</strain>
    </source>
</reference>
<dbReference type="SUPFAM" id="SSF54593">
    <property type="entry name" value="Glyoxalase/Bleomycin resistance protein/Dihydroxybiphenyl dioxygenase"/>
    <property type="match status" value="1"/>
</dbReference>
<dbReference type="Pfam" id="PF00903">
    <property type="entry name" value="Glyoxalase"/>
    <property type="match status" value="1"/>
</dbReference>
<dbReference type="Gene3D" id="3.10.180.10">
    <property type="entry name" value="2,3-Dihydroxybiphenyl 1,2-Dioxygenase, domain 1"/>
    <property type="match status" value="1"/>
</dbReference>
<gene>
    <name evidence="2" type="ORF">JK386_14885</name>
</gene>
<feature type="domain" description="VOC" evidence="1">
    <location>
        <begin position="5"/>
        <end position="149"/>
    </location>
</feature>
<evidence type="ECO:0000259" key="1">
    <source>
        <dbReference type="PROSITE" id="PS51819"/>
    </source>
</evidence>
<dbReference type="PROSITE" id="PS51819">
    <property type="entry name" value="VOC"/>
    <property type="match status" value="1"/>
</dbReference>
<protein>
    <submittedName>
        <fullName evidence="2">VOC family protein</fullName>
    </submittedName>
</protein>
<evidence type="ECO:0000313" key="2">
    <source>
        <dbReference type="EMBL" id="MBM9461185.1"/>
    </source>
</evidence>
<proteinExistence type="predicted"/>
<dbReference type="Proteomes" id="UP000663791">
    <property type="component" value="Unassembled WGS sequence"/>
</dbReference>
<dbReference type="AlphaFoldDB" id="A0A939BZL9"/>
<sequence>MPVSEVHHVAMTVSDVERAAAFYEQALGYTRTLRSDVGGPGIETSLGLPEGTTGKVQYLQGPSQIGQLELIEWNGQTQRTSTAGHLELGTFLLSFQVPVEEIEELHDRVAALGGECLTRPNRVLLENYGYITAFAARDLDGNLLEFVSLPSREEIRAFRRGVAAAVSARDDG</sequence>
<name>A0A939BZL9_9ACTN</name>